<gene>
    <name evidence="2" type="ORF">NEOCIP111885_01859</name>
</gene>
<dbReference type="AlphaFoldDB" id="A0A9C7G9S0"/>
<dbReference type="Gene3D" id="2.40.380.10">
    <property type="entry name" value="FomD-like"/>
    <property type="match status" value="1"/>
</dbReference>
<keyword evidence="3" id="KW-1185">Reference proteome</keyword>
<dbReference type="SUPFAM" id="SSF159234">
    <property type="entry name" value="FomD-like"/>
    <property type="match status" value="1"/>
</dbReference>
<dbReference type="PANTHER" id="PTHR41271">
    <property type="entry name" value="DUF402 DOMAIN-CONTAINING PROTEIN"/>
    <property type="match status" value="1"/>
</dbReference>
<dbReference type="Proteomes" id="UP000789845">
    <property type="component" value="Unassembled WGS sequence"/>
</dbReference>
<evidence type="ECO:0000259" key="1">
    <source>
        <dbReference type="Pfam" id="PF04167"/>
    </source>
</evidence>
<proteinExistence type="predicted"/>
<sequence>MSGDEELERKFGDRSEWKRIIQRKYAQSFIDTKEFKGYITLLNTIKVAKPSWVNYGEKSVCIVDDGYLWLQQFPLEKNHSVTTMFDANGEIVQWYIDICYKNSIENNVPYLDDLYLDIVLLPTGEVIVKDTDELEEAYSNGMINKSLYDLAWEELNHLKALITNNHFELIKLSNQHKDILIDKLN</sequence>
<organism evidence="2 3">
    <name type="scientific">Pseudoneobacillus rhizosphaerae</name>
    <dbReference type="NCBI Taxonomy" id="2880968"/>
    <lineage>
        <taxon>Bacteria</taxon>
        <taxon>Bacillati</taxon>
        <taxon>Bacillota</taxon>
        <taxon>Bacilli</taxon>
        <taxon>Bacillales</taxon>
        <taxon>Bacillaceae</taxon>
        <taxon>Pseudoneobacillus</taxon>
    </lineage>
</organism>
<protein>
    <recommendedName>
        <fullName evidence="1">DUF402 domain-containing protein</fullName>
    </recommendedName>
</protein>
<name>A0A9C7G9S0_9BACI</name>
<comment type="caution">
    <text evidence="2">The sequence shown here is derived from an EMBL/GenBank/DDBJ whole genome shotgun (WGS) entry which is preliminary data.</text>
</comment>
<feature type="domain" description="DUF402" evidence="1">
    <location>
        <begin position="63"/>
        <end position="166"/>
    </location>
</feature>
<evidence type="ECO:0000313" key="3">
    <source>
        <dbReference type="Proteomes" id="UP000789845"/>
    </source>
</evidence>
<reference evidence="2" key="1">
    <citation type="submission" date="2021-10" db="EMBL/GenBank/DDBJ databases">
        <authorList>
            <person name="Criscuolo A."/>
        </authorList>
    </citation>
    <scope>NUCLEOTIDE SEQUENCE</scope>
    <source>
        <strain evidence="2">CIP111885</strain>
    </source>
</reference>
<evidence type="ECO:0000313" key="2">
    <source>
        <dbReference type="EMBL" id="CAG9608167.1"/>
    </source>
</evidence>
<dbReference type="EMBL" id="CAKJTG010000009">
    <property type="protein sequence ID" value="CAG9608167.1"/>
    <property type="molecule type" value="Genomic_DNA"/>
</dbReference>
<dbReference type="PANTHER" id="PTHR41271:SF1">
    <property type="entry name" value="DUF402 DOMAIN-CONTAINING PROTEIN"/>
    <property type="match status" value="1"/>
</dbReference>
<dbReference type="Pfam" id="PF04167">
    <property type="entry name" value="DUF402"/>
    <property type="match status" value="1"/>
</dbReference>
<dbReference type="InterPro" id="IPR007295">
    <property type="entry name" value="DUF402"/>
</dbReference>
<dbReference type="InterPro" id="IPR035930">
    <property type="entry name" value="FomD-like_sf"/>
</dbReference>
<accession>A0A9C7G9S0</accession>